<feature type="binding site" evidence="1">
    <location>
        <position position="78"/>
    </location>
    <ligand>
        <name>a divalent metal cation</name>
        <dbReference type="ChEBI" id="CHEBI:60240"/>
        <label>1</label>
    </ligand>
</feature>
<dbReference type="SUPFAM" id="SSF51556">
    <property type="entry name" value="Metallo-dependent hydrolases"/>
    <property type="match status" value="1"/>
</dbReference>
<dbReference type="PANTHER" id="PTHR46124:SF3">
    <property type="entry name" value="HYDROLASE"/>
    <property type="match status" value="1"/>
</dbReference>
<keyword evidence="3" id="KW-1185">Reference proteome</keyword>
<protein>
    <submittedName>
        <fullName evidence="2">TatD family deoxyribonuclease</fullName>
    </submittedName>
</protein>
<dbReference type="Gene3D" id="3.20.20.140">
    <property type="entry name" value="Metal-dependent hydrolases"/>
    <property type="match status" value="1"/>
</dbReference>
<reference evidence="2 3" key="1">
    <citation type="submission" date="2019-02" db="EMBL/GenBank/DDBJ databases">
        <title>Bacterial novel species Emticicia sp. 17J42-9 isolated from soil.</title>
        <authorList>
            <person name="Jung H.-Y."/>
        </authorList>
    </citation>
    <scope>NUCLEOTIDE SEQUENCE [LARGE SCALE GENOMIC DNA]</scope>
    <source>
        <strain evidence="2 3">17J42-9</strain>
    </source>
</reference>
<dbReference type="OrthoDB" id="664222at2"/>
<evidence type="ECO:0000256" key="1">
    <source>
        <dbReference type="PIRSR" id="PIRSR005902-1"/>
    </source>
</evidence>
<evidence type="ECO:0000313" key="2">
    <source>
        <dbReference type="EMBL" id="RYU94435.1"/>
    </source>
</evidence>
<dbReference type="CDD" id="cd01310">
    <property type="entry name" value="TatD_DNAse"/>
    <property type="match status" value="1"/>
</dbReference>
<evidence type="ECO:0000313" key="3">
    <source>
        <dbReference type="Proteomes" id="UP000293162"/>
    </source>
</evidence>
<feature type="binding site" evidence="1">
    <location>
        <position position="186"/>
    </location>
    <ligand>
        <name>a divalent metal cation</name>
        <dbReference type="ChEBI" id="CHEBI:60240"/>
        <label>1</label>
    </ligand>
</feature>
<gene>
    <name evidence="2" type="ORF">EWM59_16685</name>
</gene>
<organism evidence="2 3">
    <name type="scientific">Emticicia agri</name>
    <dbReference type="NCBI Taxonomy" id="2492393"/>
    <lineage>
        <taxon>Bacteria</taxon>
        <taxon>Pseudomonadati</taxon>
        <taxon>Bacteroidota</taxon>
        <taxon>Cytophagia</taxon>
        <taxon>Cytophagales</taxon>
        <taxon>Leadbetterellaceae</taxon>
        <taxon>Emticicia</taxon>
    </lineage>
</organism>
<keyword evidence="1" id="KW-0479">Metal-binding</keyword>
<proteinExistence type="predicted"/>
<dbReference type="GO" id="GO:0016788">
    <property type="term" value="F:hydrolase activity, acting on ester bonds"/>
    <property type="evidence" value="ECO:0007669"/>
    <property type="project" value="InterPro"/>
</dbReference>
<feature type="binding site" evidence="1">
    <location>
        <position position="113"/>
    </location>
    <ligand>
        <name>a divalent metal cation</name>
        <dbReference type="ChEBI" id="CHEBI:60240"/>
        <label>2</label>
    </ligand>
</feature>
<dbReference type="Pfam" id="PF01026">
    <property type="entry name" value="TatD_DNase"/>
    <property type="match status" value="1"/>
</dbReference>
<dbReference type="PANTHER" id="PTHR46124">
    <property type="entry name" value="D-AMINOACYL-TRNA DEACYLASE"/>
    <property type="match status" value="1"/>
</dbReference>
<dbReference type="PIRSF" id="PIRSF005902">
    <property type="entry name" value="DNase_TatD"/>
    <property type="match status" value="1"/>
</dbReference>
<dbReference type="InterPro" id="IPR032466">
    <property type="entry name" value="Metal_Hydrolase"/>
</dbReference>
<comment type="caution">
    <text evidence="2">The sequence shown here is derived from an EMBL/GenBank/DDBJ whole genome shotgun (WGS) entry which is preliminary data.</text>
</comment>
<dbReference type="GO" id="GO:0005829">
    <property type="term" value="C:cytosol"/>
    <property type="evidence" value="ECO:0007669"/>
    <property type="project" value="TreeGrafter"/>
</dbReference>
<dbReference type="Proteomes" id="UP000293162">
    <property type="component" value="Unassembled WGS sequence"/>
</dbReference>
<dbReference type="EMBL" id="SEWF01000025">
    <property type="protein sequence ID" value="RYU94435.1"/>
    <property type="molecule type" value="Genomic_DNA"/>
</dbReference>
<sequence>MLLNLHTHLLKKQANEQIIFNEIIPDSEEGLENFSLQGTDNWLSAGIHPWYINEQLYNLQLKKLAGIAQDPAIKFIGECGLDRLKGAPLPLQEEIFIKQIRIAEDLKKPVIIHCVKCYNELLSIKKIVRPRVPMIVHGFNTKIEIARQLIDKGFYLSLGGALLHEESNALKVLKEIPLERLFLETDDKDISIIAIYQKAAEVRGLSMEELEKIIFDNYLGLVGNV</sequence>
<dbReference type="InterPro" id="IPR001130">
    <property type="entry name" value="TatD-like"/>
</dbReference>
<feature type="binding site" evidence="1">
    <location>
        <position position="137"/>
    </location>
    <ligand>
        <name>a divalent metal cation</name>
        <dbReference type="ChEBI" id="CHEBI:60240"/>
        <label>2</label>
    </ligand>
</feature>
<accession>A0A4Q5LXS5</accession>
<dbReference type="AlphaFoldDB" id="A0A4Q5LXS5"/>
<dbReference type="GO" id="GO:0046872">
    <property type="term" value="F:metal ion binding"/>
    <property type="evidence" value="ECO:0007669"/>
    <property type="project" value="UniProtKB-KW"/>
</dbReference>
<name>A0A4Q5LXS5_9BACT</name>